<feature type="region of interest" description="Disordered" evidence="1">
    <location>
        <begin position="1"/>
        <end position="36"/>
    </location>
</feature>
<gene>
    <name evidence="2" type="ORF">ZHD862_LOCUS5002</name>
</gene>
<protein>
    <submittedName>
        <fullName evidence="2">Uncharacterized protein</fullName>
    </submittedName>
</protein>
<evidence type="ECO:0000256" key="1">
    <source>
        <dbReference type="SAM" id="MobiDB-lite"/>
    </source>
</evidence>
<name>A0A813WBL9_9BILA</name>
<dbReference type="Proteomes" id="UP000663864">
    <property type="component" value="Unassembled WGS sequence"/>
</dbReference>
<comment type="caution">
    <text evidence="2">The sequence shown here is derived from an EMBL/GenBank/DDBJ whole genome shotgun (WGS) entry which is preliminary data.</text>
</comment>
<evidence type="ECO:0000313" key="3">
    <source>
        <dbReference type="Proteomes" id="UP000663864"/>
    </source>
</evidence>
<reference evidence="2" key="1">
    <citation type="submission" date="2021-02" db="EMBL/GenBank/DDBJ databases">
        <authorList>
            <person name="Nowell W R."/>
        </authorList>
    </citation>
    <scope>NUCLEOTIDE SEQUENCE</scope>
</reference>
<dbReference type="EMBL" id="CAJNOT010000127">
    <property type="protein sequence ID" value="CAF0853600.1"/>
    <property type="molecule type" value="Genomic_DNA"/>
</dbReference>
<evidence type="ECO:0000313" key="2">
    <source>
        <dbReference type="EMBL" id="CAF0853600.1"/>
    </source>
</evidence>
<sequence length="176" mass="19545">MQVPGRRSSFAAINSESSSPRSRSSSKGQQDSCSSQDTRMIISFVSYIIVDSSDRGNNHQISFPCSSEILHGNFFLFGQAIRIICQLLVDKVLTITDFDPIRRYLSPSDRPKPNSRYSSIQDSLRYQYTPNIPKILTSSPSDAVDGKKQTHVVVPANVTFSDLVIQVVAISESVRL</sequence>
<proteinExistence type="predicted"/>
<feature type="compositionally biased region" description="Low complexity" evidence="1">
    <location>
        <begin position="8"/>
        <end position="36"/>
    </location>
</feature>
<dbReference type="AlphaFoldDB" id="A0A813WBL9"/>
<organism evidence="2 3">
    <name type="scientific">Rotaria sordida</name>
    <dbReference type="NCBI Taxonomy" id="392033"/>
    <lineage>
        <taxon>Eukaryota</taxon>
        <taxon>Metazoa</taxon>
        <taxon>Spiralia</taxon>
        <taxon>Gnathifera</taxon>
        <taxon>Rotifera</taxon>
        <taxon>Eurotatoria</taxon>
        <taxon>Bdelloidea</taxon>
        <taxon>Philodinida</taxon>
        <taxon>Philodinidae</taxon>
        <taxon>Rotaria</taxon>
    </lineage>
</organism>
<accession>A0A813WBL9</accession>